<gene>
    <name evidence="3" type="ORF">F1737_04240</name>
</gene>
<dbReference type="InterPro" id="IPR013783">
    <property type="entry name" value="Ig-like_fold"/>
</dbReference>
<proteinExistence type="predicted"/>
<sequence>MKNTDRIYRNIAITGMILLLMSFAVPALAEMEADFDYEMYRIDTSEWGDNPEYKDYTGIIYKVDFFDRTTGGTPKSWYWDFDDEWESSTKQNPTHIYTKTGQYTVKLTVTDSSGKVAMPVEKKFFADDDWGVYTKITPTPTPRPTPVKTPTPKPVVTQTPVPTTPTPAPNLASHTIKIPVISGEMDKLQNTYNDYISLIKALFGIITD</sequence>
<dbReference type="SUPFAM" id="SSF49299">
    <property type="entry name" value="PKD domain"/>
    <property type="match status" value="1"/>
</dbReference>
<evidence type="ECO:0000256" key="1">
    <source>
        <dbReference type="SAM" id="MobiDB-lite"/>
    </source>
</evidence>
<dbReference type="KEGG" id="mefw:F1737_04240"/>
<keyword evidence="4" id="KW-1185">Reference proteome</keyword>
<dbReference type="PROSITE" id="PS50093">
    <property type="entry name" value="PKD"/>
    <property type="match status" value="1"/>
</dbReference>
<dbReference type="AlphaFoldDB" id="A0AA97FAU1"/>
<dbReference type="CDD" id="cd00146">
    <property type="entry name" value="PKD"/>
    <property type="match status" value="1"/>
</dbReference>
<protein>
    <submittedName>
        <fullName evidence="3">PKD domain-containing protein</fullName>
    </submittedName>
</protein>
<dbReference type="InterPro" id="IPR022409">
    <property type="entry name" value="PKD/Chitinase_dom"/>
</dbReference>
<feature type="region of interest" description="Disordered" evidence="1">
    <location>
        <begin position="136"/>
        <end position="170"/>
    </location>
</feature>
<evidence type="ECO:0000259" key="2">
    <source>
        <dbReference type="PROSITE" id="PS50093"/>
    </source>
</evidence>
<feature type="compositionally biased region" description="Pro residues" evidence="1">
    <location>
        <begin position="139"/>
        <end position="153"/>
    </location>
</feature>
<feature type="domain" description="PKD" evidence="2">
    <location>
        <begin position="66"/>
        <end position="117"/>
    </location>
</feature>
<dbReference type="EMBL" id="CP043875">
    <property type="protein sequence ID" value="WOF15965.1"/>
    <property type="molecule type" value="Genomic_DNA"/>
</dbReference>
<accession>A0AA97FAU1</accession>
<dbReference type="InterPro" id="IPR035986">
    <property type="entry name" value="PKD_dom_sf"/>
</dbReference>
<name>A0AA97FAU1_9EURY</name>
<evidence type="ECO:0000313" key="4">
    <source>
        <dbReference type="Proteomes" id="UP001301797"/>
    </source>
</evidence>
<dbReference type="GeneID" id="85229349"/>
<dbReference type="RefSeq" id="WP_317137532.1">
    <property type="nucleotide sequence ID" value="NZ_CP043875.1"/>
</dbReference>
<reference evidence="3 4" key="1">
    <citation type="submission" date="2019-09" db="EMBL/GenBank/DDBJ databases">
        <title>The complete genome of Methanoplanus sp. FWC-SCC4.</title>
        <authorList>
            <person name="Chen S.-C."/>
            <person name="Zhou Y.-Z."/>
            <person name="Lai M.-C."/>
        </authorList>
    </citation>
    <scope>NUCLEOTIDE SEQUENCE [LARGE SCALE GENOMIC DNA]</scope>
    <source>
        <strain evidence="3 4">FWC-SCC4</strain>
    </source>
</reference>
<dbReference type="Gene3D" id="2.60.40.10">
    <property type="entry name" value="Immunoglobulins"/>
    <property type="match status" value="1"/>
</dbReference>
<dbReference type="InterPro" id="IPR000601">
    <property type="entry name" value="PKD_dom"/>
</dbReference>
<organism evidence="3 4">
    <name type="scientific">Methanochimaera problematica</name>
    <dbReference type="NCBI Taxonomy" id="2609417"/>
    <lineage>
        <taxon>Archaea</taxon>
        <taxon>Methanobacteriati</taxon>
        <taxon>Methanobacteriota</taxon>
        <taxon>Stenosarchaea group</taxon>
        <taxon>Methanomicrobia</taxon>
        <taxon>Methanomicrobiales</taxon>
        <taxon>Methanomicrobiaceae</taxon>
        <taxon>Methanochimaera</taxon>
    </lineage>
</organism>
<dbReference type="Pfam" id="PF18911">
    <property type="entry name" value="PKD_4"/>
    <property type="match status" value="1"/>
</dbReference>
<dbReference type="Proteomes" id="UP001301797">
    <property type="component" value="Chromosome"/>
</dbReference>
<dbReference type="SMART" id="SM00089">
    <property type="entry name" value="PKD"/>
    <property type="match status" value="1"/>
</dbReference>
<evidence type="ECO:0000313" key="3">
    <source>
        <dbReference type="EMBL" id="WOF15965.1"/>
    </source>
</evidence>